<dbReference type="PANTHER" id="PTHR11439">
    <property type="entry name" value="GAG-POL-RELATED RETROTRANSPOSON"/>
    <property type="match status" value="1"/>
</dbReference>
<dbReference type="InterPro" id="IPR013103">
    <property type="entry name" value="RVT_2"/>
</dbReference>
<evidence type="ECO:0000259" key="1">
    <source>
        <dbReference type="Pfam" id="PF07727"/>
    </source>
</evidence>
<reference evidence="2" key="1">
    <citation type="journal article" date="2019" name="Sci. Rep.">
        <title>Draft genome of Tanacetum cinerariifolium, the natural source of mosquito coil.</title>
        <authorList>
            <person name="Yamashiro T."/>
            <person name="Shiraishi A."/>
            <person name="Satake H."/>
            <person name="Nakayama K."/>
        </authorList>
    </citation>
    <scope>NUCLEOTIDE SEQUENCE</scope>
</reference>
<protein>
    <submittedName>
        <fullName evidence="2">Retrovirus-related Pol polyprotein from transposon TNT 1-94</fullName>
    </submittedName>
</protein>
<comment type="caution">
    <text evidence="2">The sequence shown here is derived from an EMBL/GenBank/DDBJ whole genome shotgun (WGS) entry which is preliminary data.</text>
</comment>
<gene>
    <name evidence="2" type="ORF">Tci_043514</name>
</gene>
<accession>A0A6L2MC00</accession>
<dbReference type="Pfam" id="PF07727">
    <property type="entry name" value="RVT_2"/>
    <property type="match status" value="1"/>
</dbReference>
<proteinExistence type="predicted"/>
<name>A0A6L2MC00_TANCI</name>
<dbReference type="PANTHER" id="PTHR11439:SF495">
    <property type="entry name" value="REVERSE TRANSCRIPTASE, RNA-DEPENDENT DNA POLYMERASE-RELATED"/>
    <property type="match status" value="1"/>
</dbReference>
<feature type="domain" description="Reverse transcriptase Ty1/copia-type" evidence="1">
    <location>
        <begin position="77"/>
        <end position="179"/>
    </location>
</feature>
<sequence>MFDEYFTGENEVVSNPFVVSGHTNTTRSTTSVAAKLPSLIVPNTANPTTPTTQIHVEEDNNNIQVDATFNAHEFINPFATPWLWKNKKDKESIVIRNKECLVSKGYHQEDGIDFEESFALVARLEAVRIFIAYSTHKSFPIFHMDVKKAFLNGPPKEEVDVSQPNRSKSPKLSKKFEKLRHNKFKMPMMRVLKFFLGLQIHQSPKIIFINQAKYALDILKKHNMENYDSIGTPMTTKPQMDADLSRIPVDQTKYHSMIGSLMYLISSRPDIIQATCFLACYQARPTDKHLKKVKRIFRYLKKTIHMEL</sequence>
<evidence type="ECO:0000313" key="2">
    <source>
        <dbReference type="EMBL" id="GEU71536.1"/>
    </source>
</evidence>
<dbReference type="EMBL" id="BKCJ010006323">
    <property type="protein sequence ID" value="GEU71536.1"/>
    <property type="molecule type" value="Genomic_DNA"/>
</dbReference>
<dbReference type="AlphaFoldDB" id="A0A6L2MC00"/>
<organism evidence="2">
    <name type="scientific">Tanacetum cinerariifolium</name>
    <name type="common">Dalmatian daisy</name>
    <name type="synonym">Chrysanthemum cinerariifolium</name>
    <dbReference type="NCBI Taxonomy" id="118510"/>
    <lineage>
        <taxon>Eukaryota</taxon>
        <taxon>Viridiplantae</taxon>
        <taxon>Streptophyta</taxon>
        <taxon>Embryophyta</taxon>
        <taxon>Tracheophyta</taxon>
        <taxon>Spermatophyta</taxon>
        <taxon>Magnoliopsida</taxon>
        <taxon>eudicotyledons</taxon>
        <taxon>Gunneridae</taxon>
        <taxon>Pentapetalae</taxon>
        <taxon>asterids</taxon>
        <taxon>campanulids</taxon>
        <taxon>Asterales</taxon>
        <taxon>Asteraceae</taxon>
        <taxon>Asteroideae</taxon>
        <taxon>Anthemideae</taxon>
        <taxon>Anthemidinae</taxon>
        <taxon>Tanacetum</taxon>
    </lineage>
</organism>